<dbReference type="RefSeq" id="WP_117947980.1">
    <property type="nucleotide sequence ID" value="NZ_QRZC01000040.1"/>
</dbReference>
<dbReference type="AlphaFoldDB" id="A0A412X6J9"/>
<organism evidence="1 2">
    <name type="scientific">Bacteroides uniformis</name>
    <dbReference type="NCBI Taxonomy" id="820"/>
    <lineage>
        <taxon>Bacteria</taxon>
        <taxon>Pseudomonadati</taxon>
        <taxon>Bacteroidota</taxon>
        <taxon>Bacteroidia</taxon>
        <taxon>Bacteroidales</taxon>
        <taxon>Bacteroidaceae</taxon>
        <taxon>Bacteroides</taxon>
    </lineage>
</organism>
<accession>A0A412X6J9</accession>
<reference evidence="1 2" key="1">
    <citation type="submission" date="2018-08" db="EMBL/GenBank/DDBJ databases">
        <title>A genome reference for cultivated species of the human gut microbiota.</title>
        <authorList>
            <person name="Zou Y."/>
            <person name="Xue W."/>
            <person name="Luo G."/>
        </authorList>
    </citation>
    <scope>NUCLEOTIDE SEQUENCE [LARGE SCALE GENOMIC DNA]</scope>
    <source>
        <strain evidence="1 2">AF14-42</strain>
    </source>
</reference>
<proteinExistence type="predicted"/>
<evidence type="ECO:0000313" key="1">
    <source>
        <dbReference type="EMBL" id="RGV36529.1"/>
    </source>
</evidence>
<sequence>MKIKATTPCYKFRDATPEEQIAKIKEELAEVEAAYTEFKKVLAEDKLLALMMEIIDVKACCNTFVYQLRKNHALAFLAYAKAKREVINKNLARGYYFTPEDIDKLNTNKSELF</sequence>
<name>A0A412X6J9_BACUN</name>
<evidence type="ECO:0000313" key="2">
    <source>
        <dbReference type="Proteomes" id="UP000285343"/>
    </source>
</evidence>
<dbReference type="Proteomes" id="UP000285343">
    <property type="component" value="Unassembled WGS sequence"/>
</dbReference>
<protein>
    <submittedName>
        <fullName evidence="1">Uncharacterized protein</fullName>
    </submittedName>
</protein>
<gene>
    <name evidence="1" type="ORF">DWW14_21085</name>
</gene>
<comment type="caution">
    <text evidence="1">The sequence shown here is derived from an EMBL/GenBank/DDBJ whole genome shotgun (WGS) entry which is preliminary data.</text>
</comment>
<dbReference type="EMBL" id="QRZC01000040">
    <property type="protein sequence ID" value="RGV36529.1"/>
    <property type="molecule type" value="Genomic_DNA"/>
</dbReference>